<evidence type="ECO:0000313" key="3">
    <source>
        <dbReference type="Proteomes" id="UP001372338"/>
    </source>
</evidence>
<dbReference type="AlphaFoldDB" id="A0AAN9F7H5"/>
<feature type="region of interest" description="Disordered" evidence="1">
    <location>
        <begin position="1"/>
        <end position="27"/>
    </location>
</feature>
<dbReference type="Proteomes" id="UP001372338">
    <property type="component" value="Unassembled WGS sequence"/>
</dbReference>
<reference evidence="2 3" key="1">
    <citation type="submission" date="2024-01" db="EMBL/GenBank/DDBJ databases">
        <title>The genomes of 5 underutilized Papilionoideae crops provide insights into root nodulation and disease resistanc.</title>
        <authorList>
            <person name="Yuan L."/>
        </authorList>
    </citation>
    <scope>NUCLEOTIDE SEQUENCE [LARGE SCALE GENOMIC DNA]</scope>
    <source>
        <strain evidence="2">ZHUSHIDOU_FW_LH</strain>
        <tissue evidence="2">Leaf</tissue>
    </source>
</reference>
<evidence type="ECO:0000256" key="1">
    <source>
        <dbReference type="SAM" id="MobiDB-lite"/>
    </source>
</evidence>
<sequence>MSTSPSMKSKTGAAKKKEKKSEEEIRQEKMDKTFEWYEFLERSPCKNALNGYRNCVANAMKKKSGEEGNNNNNDDDDENEKVIVSICDGAYEPLEQCLDGNPECDKRFFDGPRPGHGSCTQQ</sequence>
<name>A0AAN9F7H5_CROPI</name>
<proteinExistence type="predicted"/>
<keyword evidence="3" id="KW-1185">Reference proteome</keyword>
<comment type="caution">
    <text evidence="2">The sequence shown here is derived from an EMBL/GenBank/DDBJ whole genome shotgun (WGS) entry which is preliminary data.</text>
</comment>
<gene>
    <name evidence="2" type="ORF">RIF29_23226</name>
</gene>
<evidence type="ECO:0000313" key="2">
    <source>
        <dbReference type="EMBL" id="KAK7270229.1"/>
    </source>
</evidence>
<accession>A0AAN9F7H5</accession>
<dbReference type="EMBL" id="JAYWIO010000004">
    <property type="protein sequence ID" value="KAK7270229.1"/>
    <property type="molecule type" value="Genomic_DNA"/>
</dbReference>
<protein>
    <submittedName>
        <fullName evidence="2">Uncharacterized protein</fullName>
    </submittedName>
</protein>
<organism evidence="2 3">
    <name type="scientific">Crotalaria pallida</name>
    <name type="common">Smooth rattlebox</name>
    <name type="synonym">Crotalaria striata</name>
    <dbReference type="NCBI Taxonomy" id="3830"/>
    <lineage>
        <taxon>Eukaryota</taxon>
        <taxon>Viridiplantae</taxon>
        <taxon>Streptophyta</taxon>
        <taxon>Embryophyta</taxon>
        <taxon>Tracheophyta</taxon>
        <taxon>Spermatophyta</taxon>
        <taxon>Magnoliopsida</taxon>
        <taxon>eudicotyledons</taxon>
        <taxon>Gunneridae</taxon>
        <taxon>Pentapetalae</taxon>
        <taxon>rosids</taxon>
        <taxon>fabids</taxon>
        <taxon>Fabales</taxon>
        <taxon>Fabaceae</taxon>
        <taxon>Papilionoideae</taxon>
        <taxon>50 kb inversion clade</taxon>
        <taxon>genistoids sensu lato</taxon>
        <taxon>core genistoids</taxon>
        <taxon>Crotalarieae</taxon>
        <taxon>Crotalaria</taxon>
    </lineage>
</organism>